<organism evidence="8">
    <name type="scientific">Kwoniella bestiolae CBS 10118</name>
    <dbReference type="NCBI Taxonomy" id="1296100"/>
    <lineage>
        <taxon>Eukaryota</taxon>
        <taxon>Fungi</taxon>
        <taxon>Dikarya</taxon>
        <taxon>Basidiomycota</taxon>
        <taxon>Agaricomycotina</taxon>
        <taxon>Tremellomycetes</taxon>
        <taxon>Tremellales</taxon>
        <taxon>Cryptococcaceae</taxon>
        <taxon>Kwoniella</taxon>
    </lineage>
</organism>
<reference evidence="9" key="4">
    <citation type="submission" date="2024-02" db="EMBL/GenBank/DDBJ databases">
        <title>Comparative genomics of Cryptococcus and Kwoniella reveals pathogenesis evolution and contrasting modes of karyotype evolution via chromosome fusion or intercentromeric recombination.</title>
        <authorList>
            <person name="Coelho M.A."/>
            <person name="David-Palma M."/>
            <person name="Shea T."/>
            <person name="Bowers K."/>
            <person name="McGinley-Smith S."/>
            <person name="Mohammad A.W."/>
            <person name="Gnirke A."/>
            <person name="Yurkov A.M."/>
            <person name="Nowrousian M."/>
            <person name="Sun S."/>
            <person name="Cuomo C.A."/>
            <person name="Heitman J."/>
        </authorList>
    </citation>
    <scope>NUCLEOTIDE SEQUENCE</scope>
    <source>
        <strain evidence="9">CBS 10118</strain>
    </source>
</reference>
<feature type="compositionally biased region" description="Acidic residues" evidence="7">
    <location>
        <begin position="116"/>
        <end position="126"/>
    </location>
</feature>
<name>A0A1B9FUK1_9TREE</name>
<keyword evidence="10" id="KW-1185">Reference proteome</keyword>
<dbReference type="AlphaFoldDB" id="A0A1B9FUK1"/>
<evidence type="ECO:0000313" key="10">
    <source>
        <dbReference type="Proteomes" id="UP000092730"/>
    </source>
</evidence>
<feature type="compositionally biased region" description="Acidic residues" evidence="7">
    <location>
        <begin position="156"/>
        <end position="166"/>
    </location>
</feature>
<feature type="compositionally biased region" description="Basic and acidic residues" evidence="7">
    <location>
        <begin position="647"/>
        <end position="664"/>
    </location>
</feature>
<dbReference type="GO" id="GO:0043504">
    <property type="term" value="P:mitochondrial DNA repair"/>
    <property type="evidence" value="ECO:0007669"/>
    <property type="project" value="TreeGrafter"/>
</dbReference>
<accession>A0A1B9FUK1</accession>
<evidence type="ECO:0000256" key="6">
    <source>
        <dbReference type="ARBA" id="ARBA00023204"/>
    </source>
</evidence>
<dbReference type="STRING" id="1296100.A0A1B9FUK1"/>
<dbReference type="KEGG" id="kbi:30212494"/>
<dbReference type="OrthoDB" id="541883at2759"/>
<dbReference type="EMBL" id="KI894025">
    <property type="protein sequence ID" value="OCF22446.1"/>
    <property type="molecule type" value="Genomic_DNA"/>
</dbReference>
<evidence type="ECO:0000256" key="1">
    <source>
        <dbReference type="ARBA" id="ARBA00022722"/>
    </source>
</evidence>
<dbReference type="GO" id="GO:0005739">
    <property type="term" value="C:mitochondrion"/>
    <property type="evidence" value="ECO:0007669"/>
    <property type="project" value="TreeGrafter"/>
</dbReference>
<feature type="compositionally biased region" description="Basic residues" evidence="7">
    <location>
        <begin position="606"/>
        <end position="616"/>
    </location>
</feature>
<evidence type="ECO:0000256" key="7">
    <source>
        <dbReference type="SAM" id="MobiDB-lite"/>
    </source>
</evidence>
<dbReference type="VEuPathDB" id="FungiDB:I302_08095"/>
<dbReference type="Proteomes" id="UP000092730">
    <property type="component" value="Chromosome 8"/>
</dbReference>
<keyword evidence="3" id="KW-0227">DNA damage</keyword>
<keyword evidence="2 8" id="KW-0255">Endonuclease</keyword>
<feature type="region of interest" description="Disordered" evidence="7">
    <location>
        <begin position="526"/>
        <end position="691"/>
    </location>
</feature>
<dbReference type="GO" id="GO:0004519">
    <property type="term" value="F:endonuclease activity"/>
    <property type="evidence" value="ECO:0007669"/>
    <property type="project" value="UniProtKB-KW"/>
</dbReference>
<dbReference type="RefSeq" id="XP_019043516.1">
    <property type="nucleotide sequence ID" value="XM_019194680.1"/>
</dbReference>
<reference evidence="9" key="2">
    <citation type="submission" date="2013-07" db="EMBL/GenBank/DDBJ databases">
        <authorList>
            <consortium name="The Broad Institute Genome Sequencing Platform"/>
            <person name="Cuomo C."/>
            <person name="Litvintseva A."/>
            <person name="Chen Y."/>
            <person name="Heitman J."/>
            <person name="Sun S."/>
            <person name="Springer D."/>
            <person name="Dromer F."/>
            <person name="Young S.K."/>
            <person name="Zeng Q."/>
            <person name="Gargeya S."/>
            <person name="Fitzgerald M."/>
            <person name="Abouelleil A."/>
            <person name="Alvarado L."/>
            <person name="Berlin A.M."/>
            <person name="Chapman S.B."/>
            <person name="Dewar J."/>
            <person name="Goldberg J."/>
            <person name="Griggs A."/>
            <person name="Gujja S."/>
            <person name="Hansen M."/>
            <person name="Howarth C."/>
            <person name="Imamovic A."/>
            <person name="Larimer J."/>
            <person name="McCowan C."/>
            <person name="Murphy C."/>
            <person name="Pearson M."/>
            <person name="Priest M."/>
            <person name="Roberts A."/>
            <person name="Saif S."/>
            <person name="Shea T."/>
            <person name="Sykes S."/>
            <person name="Wortman J."/>
            <person name="Nusbaum C."/>
            <person name="Birren B."/>
        </authorList>
    </citation>
    <scope>NUCLEOTIDE SEQUENCE</scope>
    <source>
        <strain evidence="9">CBS 10118</strain>
    </source>
</reference>
<feature type="compositionally biased region" description="Basic residues" evidence="7">
    <location>
        <begin position="132"/>
        <end position="150"/>
    </location>
</feature>
<reference evidence="8" key="1">
    <citation type="submission" date="2013-07" db="EMBL/GenBank/DDBJ databases">
        <title>The Genome Sequence of Cryptococcus bestiolae CBS10118.</title>
        <authorList>
            <consortium name="The Broad Institute Genome Sequencing Platform"/>
            <person name="Cuomo C."/>
            <person name="Litvintseva A."/>
            <person name="Chen Y."/>
            <person name="Heitman J."/>
            <person name="Sun S."/>
            <person name="Springer D."/>
            <person name="Dromer F."/>
            <person name="Young S.K."/>
            <person name="Zeng Q."/>
            <person name="Gargeya S."/>
            <person name="Fitzgerald M."/>
            <person name="Abouelleil A."/>
            <person name="Alvarado L."/>
            <person name="Berlin A.M."/>
            <person name="Chapman S.B."/>
            <person name="Dewar J."/>
            <person name="Goldberg J."/>
            <person name="Griggs A."/>
            <person name="Gujja S."/>
            <person name="Hansen M."/>
            <person name="Howarth C."/>
            <person name="Imamovic A."/>
            <person name="Larimer J."/>
            <person name="McCowan C."/>
            <person name="Murphy C."/>
            <person name="Pearson M."/>
            <person name="Priest M."/>
            <person name="Roberts A."/>
            <person name="Saif S."/>
            <person name="Shea T."/>
            <person name="Sykes S."/>
            <person name="Wortman J."/>
            <person name="Nusbaum C."/>
            <person name="Birren B."/>
        </authorList>
    </citation>
    <scope>NUCLEOTIDE SEQUENCE [LARGE SCALE GENOMIC DNA]</scope>
    <source>
        <strain evidence="8">CBS 10118</strain>
    </source>
</reference>
<feature type="compositionally biased region" description="Basic residues" evidence="7">
    <location>
        <begin position="171"/>
        <end position="181"/>
    </location>
</feature>
<dbReference type="InterPro" id="IPR036237">
    <property type="entry name" value="Xyl_isomerase-like_sf"/>
</dbReference>
<dbReference type="Pfam" id="PF03851">
    <property type="entry name" value="UvdE"/>
    <property type="match status" value="1"/>
</dbReference>
<dbReference type="SUPFAM" id="SSF51658">
    <property type="entry name" value="Xylose isomerase-like"/>
    <property type="match status" value="1"/>
</dbReference>
<proteinExistence type="predicted"/>
<protein>
    <submittedName>
        <fullName evidence="8">UV damage endonuclease UvdE</fullName>
    </submittedName>
</protein>
<feature type="compositionally biased region" description="Low complexity" evidence="7">
    <location>
        <begin position="19"/>
        <end position="32"/>
    </location>
</feature>
<keyword evidence="5" id="KW-0378">Hydrolase</keyword>
<evidence type="ECO:0000256" key="3">
    <source>
        <dbReference type="ARBA" id="ARBA00022763"/>
    </source>
</evidence>
<evidence type="ECO:0000313" key="8">
    <source>
        <dbReference type="EMBL" id="OCF22446.1"/>
    </source>
</evidence>
<reference evidence="8" key="3">
    <citation type="submission" date="2014-01" db="EMBL/GenBank/DDBJ databases">
        <title>Evolution of pathogenesis and genome organization in the Tremellales.</title>
        <authorList>
            <person name="Cuomo C."/>
            <person name="Litvintseva A."/>
            <person name="Heitman J."/>
            <person name="Chen Y."/>
            <person name="Sun S."/>
            <person name="Springer D."/>
            <person name="Dromer F."/>
            <person name="Young S."/>
            <person name="Zeng Q."/>
            <person name="Chapman S."/>
            <person name="Gujja S."/>
            <person name="Saif S."/>
            <person name="Birren B."/>
        </authorList>
    </citation>
    <scope>NUCLEOTIDE SEQUENCE</scope>
    <source>
        <strain evidence="8">CBS 10118</strain>
    </source>
</reference>
<dbReference type="GO" id="GO:0009411">
    <property type="term" value="P:response to UV"/>
    <property type="evidence" value="ECO:0007669"/>
    <property type="project" value="InterPro"/>
</dbReference>
<keyword evidence="4" id="KW-0228">DNA excision</keyword>
<dbReference type="GO" id="GO:0006289">
    <property type="term" value="P:nucleotide-excision repair"/>
    <property type="evidence" value="ECO:0007669"/>
    <property type="project" value="InterPro"/>
</dbReference>
<feature type="compositionally biased region" description="Basic and acidic residues" evidence="7">
    <location>
        <begin position="74"/>
        <end position="87"/>
    </location>
</feature>
<dbReference type="PANTHER" id="PTHR31290">
    <property type="entry name" value="UV-DAMAGE ENDONUCLEASE"/>
    <property type="match status" value="1"/>
</dbReference>
<gene>
    <name evidence="8" type="ORF">I302_08095</name>
    <name evidence="9" type="ORF">I302_108953</name>
</gene>
<evidence type="ECO:0000256" key="4">
    <source>
        <dbReference type="ARBA" id="ARBA00022769"/>
    </source>
</evidence>
<dbReference type="EMBL" id="CP144548">
    <property type="protein sequence ID" value="WVW86898.1"/>
    <property type="molecule type" value="Genomic_DNA"/>
</dbReference>
<feature type="compositionally biased region" description="Basic residues" evidence="7">
    <location>
        <begin position="541"/>
        <end position="552"/>
    </location>
</feature>
<dbReference type="PANTHER" id="PTHR31290:SF5">
    <property type="entry name" value="UV-DAMAGE ENDONUCLEASE"/>
    <property type="match status" value="1"/>
</dbReference>
<keyword evidence="6" id="KW-0234">DNA repair</keyword>
<dbReference type="GeneID" id="30212494"/>
<feature type="compositionally biased region" description="Basic residues" evidence="7">
    <location>
        <begin position="637"/>
        <end position="646"/>
    </location>
</feature>
<evidence type="ECO:0000256" key="2">
    <source>
        <dbReference type="ARBA" id="ARBA00022759"/>
    </source>
</evidence>
<feature type="region of interest" description="Disordered" evidence="7">
    <location>
        <begin position="1"/>
        <end position="195"/>
    </location>
</feature>
<evidence type="ECO:0000256" key="5">
    <source>
        <dbReference type="ARBA" id="ARBA00022801"/>
    </source>
</evidence>
<dbReference type="GO" id="GO:0016787">
    <property type="term" value="F:hydrolase activity"/>
    <property type="evidence" value="ECO:0007669"/>
    <property type="project" value="UniProtKB-KW"/>
</dbReference>
<dbReference type="NCBIfam" id="TIGR00629">
    <property type="entry name" value="uvde"/>
    <property type="match status" value="1"/>
</dbReference>
<dbReference type="InterPro" id="IPR004601">
    <property type="entry name" value="UvdE"/>
</dbReference>
<dbReference type="GO" id="GO:0005634">
    <property type="term" value="C:nucleus"/>
    <property type="evidence" value="ECO:0007669"/>
    <property type="project" value="TreeGrafter"/>
</dbReference>
<dbReference type="Gene3D" id="3.20.20.150">
    <property type="entry name" value="Divalent-metal-dependent TIM barrel enzymes"/>
    <property type="match status" value="1"/>
</dbReference>
<sequence length="691" mass="77440">MPPRRLKVIPPEQPTSPAQLSTTTIPLTIQTPPKHTLINALEHMPPPDLMKTERDTTSDSDEALTPITSEQEEEVQHAVDDAVERSLTKRKRGAAKKDVSYAEDAGSGSDFAASEMEMDMESELSEPEPPKKKTPKKKVTPKKSTPKKTKAKTEANEDGEGEAEEGETPKKAKKVTPKKSRIAKDEPEFDEEGNEIVKKKRKPKVYPKKVYEIPDVERKTTTFRGRLGYACLNTVLRSEKPDSIFCSRTCRIASIEEEGMELPKGLALMNVRDLKTMIQWNEDNKIRFMRLSSEMFPFASHAKYGYDLAFAAEGLKEAGDLAKKYGHRLTMHPGQFTQLGSPKPNVIEASIRELDYQCEIMDRMGIGKEGVMIIHMGGIFGDKESTLARFKENYTTRLSENVKKRLVLENDEICYNVDDLFPVCEELDIPIIFDYHHDWIYPSADPPAVLIPRIAKIWEKRGIPMKQHLSEPRPGAESVMERRAHADRCKSLPDALPDDVDLMIEAKDKEQAVFELYRIYGLEEVNHDSLRPPDPNPGMHTKGRKSSLKKKTKETGDVDSEGEPINLSDIEKEGDGGVGDTSVVEGHIKNATNDPGMEVDGQAPPKKGKAKAKRKSAAGEEGDEVKAEPNGEETPVKKKRATPRKGKKDEENKENVPDEEKADKAEEDVKEETKKQPAKRKGRQSKEKVAA</sequence>
<keyword evidence="1" id="KW-0540">Nuclease</keyword>
<evidence type="ECO:0000313" key="9">
    <source>
        <dbReference type="EMBL" id="WVW86898.1"/>
    </source>
</evidence>